<evidence type="ECO:0000313" key="2">
    <source>
        <dbReference type="EMBL" id="CAD9549655.1"/>
    </source>
</evidence>
<dbReference type="Pfam" id="PF00010">
    <property type="entry name" value="HLH"/>
    <property type="match status" value="1"/>
</dbReference>
<dbReference type="SUPFAM" id="SSF47459">
    <property type="entry name" value="HLH, helix-loop-helix DNA-binding domain"/>
    <property type="match status" value="1"/>
</dbReference>
<dbReference type="InterPro" id="IPR044818">
    <property type="entry name" value="ILR3-like"/>
</dbReference>
<evidence type="ECO:0000259" key="1">
    <source>
        <dbReference type="SMART" id="SM00353"/>
    </source>
</evidence>
<reference evidence="2" key="1">
    <citation type="submission" date="2021-01" db="EMBL/GenBank/DDBJ databases">
        <authorList>
            <person name="Corre E."/>
            <person name="Pelletier E."/>
            <person name="Niang G."/>
            <person name="Scheremetjew M."/>
            <person name="Finn R."/>
            <person name="Kale V."/>
            <person name="Holt S."/>
            <person name="Cochrane G."/>
            <person name="Meng A."/>
            <person name="Brown T."/>
            <person name="Cohen L."/>
        </authorList>
    </citation>
    <scope>NUCLEOTIDE SEQUENCE</scope>
    <source>
        <strain evidence="2">SAG4.97</strain>
    </source>
</reference>
<dbReference type="InterPro" id="IPR036638">
    <property type="entry name" value="HLH_DNA-bd_sf"/>
</dbReference>
<dbReference type="GO" id="GO:0003700">
    <property type="term" value="F:DNA-binding transcription factor activity"/>
    <property type="evidence" value="ECO:0007669"/>
    <property type="project" value="InterPro"/>
</dbReference>
<dbReference type="Gene3D" id="4.10.280.10">
    <property type="entry name" value="Helix-loop-helix DNA-binding domain"/>
    <property type="match status" value="1"/>
</dbReference>
<organism evidence="2">
    <name type="scientific">Cyanoptyche gloeocystis</name>
    <dbReference type="NCBI Taxonomy" id="77922"/>
    <lineage>
        <taxon>Eukaryota</taxon>
        <taxon>Glaucocystophyceae</taxon>
        <taxon>Glaucocystophyceae incertae sedis</taxon>
        <taxon>Cyanoptyche</taxon>
    </lineage>
</organism>
<name>A0A7S2NMG4_9EUKA</name>
<proteinExistence type="predicted"/>
<dbReference type="PANTHER" id="PTHR46133:SF15">
    <property type="entry name" value="BHLH TRANSCRIPTION FACTOR"/>
    <property type="match status" value="1"/>
</dbReference>
<dbReference type="AlphaFoldDB" id="A0A7S2NMG4"/>
<dbReference type="GO" id="GO:0046983">
    <property type="term" value="F:protein dimerization activity"/>
    <property type="evidence" value="ECO:0007669"/>
    <property type="project" value="InterPro"/>
</dbReference>
<sequence length="179" mass="19844">MELPQVQATAEDESYSSMNAVGLSSPFELSGGETFRKDDRSAPSAMRFRSHIYGLTPERKENKAAREKLRRNELNEKFITLGNMLGVKSDKVSILNQSMFCIQSLQRENEQIKNDNIKMKAENTALLGLLKRVLPASVAGKDFAAIAHVLPSLMTPTEYHHAFGSLEDEVSAVLHPPVA</sequence>
<accession>A0A7S2NMG4</accession>
<dbReference type="EMBL" id="HBGX01000083">
    <property type="protein sequence ID" value="CAD9549655.1"/>
    <property type="molecule type" value="Transcribed_RNA"/>
</dbReference>
<dbReference type="PANTHER" id="PTHR46133">
    <property type="entry name" value="BHLH TRANSCRIPTION FACTOR"/>
    <property type="match status" value="1"/>
</dbReference>
<dbReference type="InterPro" id="IPR011598">
    <property type="entry name" value="bHLH_dom"/>
</dbReference>
<protein>
    <recommendedName>
        <fullName evidence="1">BHLH domain-containing protein</fullName>
    </recommendedName>
</protein>
<feature type="domain" description="BHLH" evidence="1">
    <location>
        <begin position="64"/>
        <end position="111"/>
    </location>
</feature>
<gene>
    <name evidence="2" type="ORF">CGLO1086_LOCUS47</name>
</gene>
<dbReference type="SMART" id="SM00353">
    <property type="entry name" value="HLH"/>
    <property type="match status" value="1"/>
</dbReference>
<dbReference type="GO" id="GO:0006879">
    <property type="term" value="P:intracellular iron ion homeostasis"/>
    <property type="evidence" value="ECO:0007669"/>
    <property type="project" value="InterPro"/>
</dbReference>